<keyword evidence="2" id="KW-0677">Repeat</keyword>
<dbReference type="InterPro" id="IPR003107">
    <property type="entry name" value="HAT"/>
</dbReference>
<gene>
    <name evidence="8" type="ORF">EX30DRAFT_361341</name>
</gene>
<feature type="compositionally biased region" description="Basic and acidic residues" evidence="6">
    <location>
        <begin position="899"/>
        <end position="917"/>
    </location>
</feature>
<evidence type="ECO:0000313" key="9">
    <source>
        <dbReference type="Proteomes" id="UP000298138"/>
    </source>
</evidence>
<dbReference type="InterPro" id="IPR019734">
    <property type="entry name" value="TPR_rpt"/>
</dbReference>
<feature type="region of interest" description="Disordered" evidence="6">
    <location>
        <begin position="880"/>
        <end position="931"/>
    </location>
</feature>
<dbReference type="PROSITE" id="PS50005">
    <property type="entry name" value="TPR"/>
    <property type="match status" value="1"/>
</dbReference>
<feature type="region of interest" description="Disordered" evidence="6">
    <location>
        <begin position="786"/>
        <end position="864"/>
    </location>
</feature>
<dbReference type="GO" id="GO:0003729">
    <property type="term" value="F:mRNA binding"/>
    <property type="evidence" value="ECO:0007669"/>
    <property type="project" value="TreeGrafter"/>
</dbReference>
<evidence type="ECO:0000259" key="7">
    <source>
        <dbReference type="Pfam" id="PF05843"/>
    </source>
</evidence>
<evidence type="ECO:0000256" key="5">
    <source>
        <dbReference type="RuleBase" id="RU369035"/>
    </source>
</evidence>
<proteinExistence type="predicted"/>
<feature type="compositionally biased region" description="Acidic residues" evidence="6">
    <location>
        <begin position="559"/>
        <end position="575"/>
    </location>
</feature>
<feature type="compositionally biased region" description="Polar residues" evidence="6">
    <location>
        <begin position="111"/>
        <end position="120"/>
    </location>
</feature>
<feature type="compositionally biased region" description="Basic and acidic residues" evidence="6">
    <location>
        <begin position="839"/>
        <end position="856"/>
    </location>
</feature>
<feature type="region of interest" description="Disordered" evidence="6">
    <location>
        <begin position="543"/>
        <end position="587"/>
    </location>
</feature>
<feature type="compositionally biased region" description="Basic and acidic residues" evidence="6">
    <location>
        <begin position="22"/>
        <end position="34"/>
    </location>
</feature>
<dbReference type="InterPro" id="IPR045243">
    <property type="entry name" value="Rna14-like"/>
</dbReference>
<feature type="repeat" description="TPR" evidence="4">
    <location>
        <begin position="177"/>
        <end position="210"/>
    </location>
</feature>
<dbReference type="InterPro" id="IPR008847">
    <property type="entry name" value="Suf"/>
</dbReference>
<evidence type="ECO:0000256" key="1">
    <source>
        <dbReference type="ARBA" id="ARBA00002863"/>
    </source>
</evidence>
<dbReference type="InParanoid" id="A0A4S2N8J1"/>
<dbReference type="Gene3D" id="1.25.40.1040">
    <property type="match status" value="2"/>
</dbReference>
<keyword evidence="5" id="KW-0507">mRNA processing</keyword>
<reference evidence="8 9" key="1">
    <citation type="submission" date="2019-04" db="EMBL/GenBank/DDBJ databases">
        <title>Comparative genomics and transcriptomics to analyze fruiting body development in filamentous ascomycetes.</title>
        <authorList>
            <consortium name="DOE Joint Genome Institute"/>
            <person name="Lutkenhaus R."/>
            <person name="Traeger S."/>
            <person name="Breuer J."/>
            <person name="Kuo A."/>
            <person name="Lipzen A."/>
            <person name="Pangilinan J."/>
            <person name="Dilworth D."/>
            <person name="Sandor L."/>
            <person name="Poggeler S."/>
            <person name="Barry K."/>
            <person name="Grigoriev I.V."/>
            <person name="Nowrousian M."/>
        </authorList>
    </citation>
    <scope>NUCLEOTIDE SEQUENCE [LARGE SCALE GENOMIC DNA]</scope>
    <source>
        <strain evidence="8 9">CBS 389.68</strain>
    </source>
</reference>
<dbReference type="STRING" id="341454.A0A4S2N8J1"/>
<name>A0A4S2N8J1_9PEZI</name>
<dbReference type="GO" id="GO:0180010">
    <property type="term" value="P:co-transcriptional mRNA 3'-end processing, cleavage and polyadenylation pathway"/>
    <property type="evidence" value="ECO:0007669"/>
    <property type="project" value="UniProtKB-UniRule"/>
</dbReference>
<feature type="compositionally biased region" description="Gly residues" evidence="6">
    <location>
        <begin position="887"/>
        <end position="898"/>
    </location>
</feature>
<keyword evidence="9" id="KW-1185">Reference proteome</keyword>
<keyword evidence="5" id="KW-0963">Cytoplasm</keyword>
<feature type="compositionally biased region" description="Basic and acidic residues" evidence="6">
    <location>
        <begin position="576"/>
        <end position="587"/>
    </location>
</feature>
<feature type="compositionally biased region" description="Acidic residues" evidence="6">
    <location>
        <begin position="48"/>
        <end position="60"/>
    </location>
</feature>
<organism evidence="8 9">
    <name type="scientific">Ascodesmis nigricans</name>
    <dbReference type="NCBI Taxonomy" id="341454"/>
    <lineage>
        <taxon>Eukaryota</taxon>
        <taxon>Fungi</taxon>
        <taxon>Dikarya</taxon>
        <taxon>Ascomycota</taxon>
        <taxon>Pezizomycotina</taxon>
        <taxon>Pezizomycetes</taxon>
        <taxon>Pezizales</taxon>
        <taxon>Ascodesmidaceae</taxon>
        <taxon>Ascodesmis</taxon>
    </lineage>
</organism>
<dbReference type="InterPro" id="IPR011990">
    <property type="entry name" value="TPR-like_helical_dom_sf"/>
</dbReference>
<dbReference type="GO" id="GO:0005634">
    <property type="term" value="C:nucleus"/>
    <property type="evidence" value="ECO:0007669"/>
    <property type="project" value="UniProtKB-SubCell"/>
</dbReference>
<dbReference type="AlphaFoldDB" id="A0A4S2N8J1"/>
<dbReference type="PANTHER" id="PTHR19980">
    <property type="entry name" value="RNA CLEAVAGE STIMULATION FACTOR"/>
    <property type="match status" value="1"/>
</dbReference>
<dbReference type="GO" id="GO:0005737">
    <property type="term" value="C:cytoplasm"/>
    <property type="evidence" value="ECO:0007669"/>
    <property type="project" value="UniProtKB-SubCell"/>
</dbReference>
<keyword evidence="3 5" id="KW-0539">Nucleus</keyword>
<evidence type="ECO:0000256" key="6">
    <source>
        <dbReference type="SAM" id="MobiDB-lite"/>
    </source>
</evidence>
<dbReference type="Pfam" id="PF05843">
    <property type="entry name" value="Suf"/>
    <property type="match status" value="1"/>
</dbReference>
<dbReference type="Proteomes" id="UP000298138">
    <property type="component" value="Unassembled WGS sequence"/>
</dbReference>
<evidence type="ECO:0000256" key="4">
    <source>
        <dbReference type="PROSITE-ProRule" id="PRU00339"/>
    </source>
</evidence>
<evidence type="ECO:0000256" key="2">
    <source>
        <dbReference type="ARBA" id="ARBA00022737"/>
    </source>
</evidence>
<dbReference type="FunCoup" id="A0A4S2N8J1">
    <property type="interactions" value="1195"/>
</dbReference>
<dbReference type="OrthoDB" id="26282at2759"/>
<sequence length="978" mass="109006">MSDEIPLSDAEKAFFDAMNEGDNEHGEIGSKEQAGEEFQEPNSSDGQSEGEPEEGEEVMENMEKTASSPVRSAGEQDGSSAAVLTADAGDATGAPNVSSIPPIQVPASVSGEPTQPSTLVIAQPSKPGSPAIKQEATTFSTSDSNATKTASGKRKRLPQDVVGQFEDRIAEDPKGDIDAWLGLIEEYKRKGKFDDARSVYERFLAVFPTAAHQWIAYIQMELDNNELMRVERIFSSCLLSVFNVELWSLYLDYIRRRNNLTNDPTGKARGIISQAYDFVLNNVGHDRESGRIWQDYIAFIKSAPGTIGGAGGWEGQQKMDSLRKAYQRAITLPVEGVERMWKEYDSFEQGLNKMTARKFLQERSAAFMTARSSSIELGNLIRGLRRETIPRLPPAHGCDGENDFNFQVQLWKKWIKWERDDPLVISQEDPPQFRNRVLYVYRQALMAMRFYPEFWYDAAEYCFENGMDDQGINFLRDGIIANPESPLLTFKYAERLEASSVGGDEGDNAVIRRGQIVRKPYDDLLNALYSLYSRYQAREKEDLEKMDEELADSKGSGSQDEDDDSDSSDDEDDSDAPTKKISEKERRLNEVKNHARTELLKLSKIISAVWINLMRAMRRIQGHGKVNDALGGSRQIFADARKRGKITADVYIASALIEYHCYRDPAALRIFERGMKLFPDDEDFALEYLKHLVNINDITNARALFSTFVNRVPEKSQRIYAYFHAYESQYGDLLQIQKLETKMKELYPSSPLPSASSPSYVLFATRHTVSSTDPFSYLPILSRNQLRPKEAPKPVAPPPEQSAPRGYSPPPMQPTTTIRYVSPPPPPSVSSRIASPKRPAPDHEDDRSERAHKIQRSDSPILKGAAGRRLNQLKQKAKLAAAAAAAAGGGSGGPGVGGFDRDRPVSSSGGRERDGEMHSLPPAPPLPVQRQQPLPDAIMYLLSILPPAESYQAVKFKPEAMVGLLQGLNVPNHPQYGA</sequence>
<keyword evidence="4" id="KW-0802">TPR repeat</keyword>
<feature type="domain" description="Suppressor of forked" evidence="7">
    <location>
        <begin position="161"/>
        <end position="775"/>
    </location>
</feature>
<comment type="subcellular location">
    <subcellularLocation>
        <location evidence="5">Nucleus</location>
    </subcellularLocation>
    <subcellularLocation>
        <location evidence="5">Cytoplasm</location>
    </subcellularLocation>
    <text evidence="5">Nucleus and/or cytoplasm.</text>
</comment>
<feature type="compositionally biased region" description="Polar residues" evidence="6">
    <location>
        <begin position="135"/>
        <end position="150"/>
    </location>
</feature>
<dbReference type="PANTHER" id="PTHR19980:SF0">
    <property type="entry name" value="CLEAVAGE STIMULATION FACTOR SUBUNIT 3"/>
    <property type="match status" value="1"/>
</dbReference>
<protein>
    <recommendedName>
        <fullName evidence="5">mRNA 3'-end-processing protein RNA14</fullName>
    </recommendedName>
</protein>
<feature type="region of interest" description="Disordered" evidence="6">
    <location>
        <begin position="1"/>
        <end position="157"/>
    </location>
</feature>
<accession>A0A4S2N8J1</accession>
<evidence type="ECO:0000256" key="3">
    <source>
        <dbReference type="ARBA" id="ARBA00023242"/>
    </source>
</evidence>
<dbReference type="SMART" id="SM00028">
    <property type="entry name" value="TPR"/>
    <property type="match status" value="3"/>
</dbReference>
<comment type="function">
    <text evidence="1 5">Component of the cleavage factor IA (CFIA) complex, which is involved in the endonucleolytic cleavage during polyadenylation-dependent pre-mRNA 3'-end formation.</text>
</comment>
<dbReference type="SMART" id="SM00386">
    <property type="entry name" value="HAT"/>
    <property type="match status" value="7"/>
</dbReference>
<feature type="compositionally biased region" description="Pro residues" evidence="6">
    <location>
        <begin position="794"/>
        <end position="813"/>
    </location>
</feature>
<dbReference type="SUPFAM" id="SSF48452">
    <property type="entry name" value="TPR-like"/>
    <property type="match status" value="2"/>
</dbReference>
<evidence type="ECO:0000313" key="8">
    <source>
        <dbReference type="EMBL" id="TGZ85514.1"/>
    </source>
</evidence>
<dbReference type="EMBL" id="ML220112">
    <property type="protein sequence ID" value="TGZ85514.1"/>
    <property type="molecule type" value="Genomic_DNA"/>
</dbReference>